<name>A0A9P0B2A6_BRAAE</name>
<proteinExistence type="predicted"/>
<dbReference type="OrthoDB" id="6782135at2759"/>
<protein>
    <submittedName>
        <fullName evidence="2">Uncharacterized protein</fullName>
    </submittedName>
</protein>
<evidence type="ECO:0000313" key="3">
    <source>
        <dbReference type="Proteomes" id="UP001154078"/>
    </source>
</evidence>
<dbReference type="GO" id="GO:0005634">
    <property type="term" value="C:nucleus"/>
    <property type="evidence" value="ECO:0007669"/>
    <property type="project" value="InterPro"/>
</dbReference>
<reference evidence="2" key="1">
    <citation type="submission" date="2021-12" db="EMBL/GenBank/DDBJ databases">
        <authorList>
            <person name="King R."/>
        </authorList>
    </citation>
    <scope>NUCLEOTIDE SEQUENCE</scope>
</reference>
<dbReference type="Pfam" id="PF15497">
    <property type="entry name" value="SNAPC5"/>
    <property type="match status" value="1"/>
</dbReference>
<dbReference type="EMBL" id="OV121135">
    <property type="protein sequence ID" value="CAH0555768.1"/>
    <property type="molecule type" value="Genomic_DNA"/>
</dbReference>
<sequence>MEIDKQKLIKLKYMERTLSTLLEKIDKEIVQTDVEWLQLKSMAEVDSEARTPNLSIVKKEKSPEPHTKEVNRTELNLNLVKRAGYSDEEFDSD</sequence>
<feature type="region of interest" description="Disordered" evidence="1">
    <location>
        <begin position="48"/>
        <end position="73"/>
    </location>
</feature>
<organism evidence="2 3">
    <name type="scientific">Brassicogethes aeneus</name>
    <name type="common">Rape pollen beetle</name>
    <name type="synonym">Meligethes aeneus</name>
    <dbReference type="NCBI Taxonomy" id="1431903"/>
    <lineage>
        <taxon>Eukaryota</taxon>
        <taxon>Metazoa</taxon>
        <taxon>Ecdysozoa</taxon>
        <taxon>Arthropoda</taxon>
        <taxon>Hexapoda</taxon>
        <taxon>Insecta</taxon>
        <taxon>Pterygota</taxon>
        <taxon>Neoptera</taxon>
        <taxon>Endopterygota</taxon>
        <taxon>Coleoptera</taxon>
        <taxon>Polyphaga</taxon>
        <taxon>Cucujiformia</taxon>
        <taxon>Nitidulidae</taxon>
        <taxon>Meligethinae</taxon>
        <taxon>Brassicogethes</taxon>
    </lineage>
</organism>
<feature type="compositionally biased region" description="Basic and acidic residues" evidence="1">
    <location>
        <begin position="57"/>
        <end position="72"/>
    </location>
</feature>
<dbReference type="Proteomes" id="UP001154078">
    <property type="component" value="Chromosome 4"/>
</dbReference>
<evidence type="ECO:0000256" key="1">
    <source>
        <dbReference type="SAM" id="MobiDB-lite"/>
    </source>
</evidence>
<gene>
    <name evidence="2" type="ORF">MELIAE_LOCUS7050</name>
</gene>
<dbReference type="GO" id="GO:0006384">
    <property type="term" value="P:transcription initiation at RNA polymerase III promoter"/>
    <property type="evidence" value="ECO:0007669"/>
    <property type="project" value="InterPro"/>
</dbReference>
<dbReference type="AlphaFoldDB" id="A0A9P0B2A6"/>
<accession>A0A9P0B2A6</accession>
<dbReference type="GO" id="GO:0006366">
    <property type="term" value="P:transcription by RNA polymerase II"/>
    <property type="evidence" value="ECO:0007669"/>
    <property type="project" value="InterPro"/>
</dbReference>
<keyword evidence="3" id="KW-1185">Reference proteome</keyword>
<dbReference type="InterPro" id="IPR029138">
    <property type="entry name" value="SNAPC5"/>
</dbReference>
<evidence type="ECO:0000313" key="2">
    <source>
        <dbReference type="EMBL" id="CAH0555768.1"/>
    </source>
</evidence>